<comment type="similarity">
    <text evidence="1">Belongs to the short-chain fatty acyl-CoA assimilation regulator (ScfR) family.</text>
</comment>
<dbReference type="InterPro" id="IPR010359">
    <property type="entry name" value="IrrE_HExxH"/>
</dbReference>
<dbReference type="PROSITE" id="PS50943">
    <property type="entry name" value="HTH_CROC1"/>
    <property type="match status" value="1"/>
</dbReference>
<feature type="domain" description="HTH cro/C1-type" evidence="2">
    <location>
        <begin position="24"/>
        <end position="78"/>
    </location>
</feature>
<dbReference type="Pfam" id="PF06114">
    <property type="entry name" value="Peptidase_M78"/>
    <property type="match status" value="1"/>
</dbReference>
<name>A0A564ZLX5_9BACT</name>
<dbReference type="InterPro" id="IPR001387">
    <property type="entry name" value="Cro/C1-type_HTH"/>
</dbReference>
<sequence length="362" mass="41024">MTRESTAKRYVFEPEYAVPPGRTLQETIDALGMGQRDLSTRAGLSSKHINQIIQGVAPISQETAIRLEQVTGVPARTWNNLEVNYRAQLARLEEKKRLEHDLAWLKTIPTTELIKRGKIEKHTDRVLLLKAVLGFFGVADVEAWKNIWLSPTVVYRKSAVFEGKPEVMATWLRLGELETRAVRCTAFDKSRFRTALHEIRALTVEKPEVFEPKMKALCADAGVAVVFVQEIKNAPVSGATQWLTPEKAKLQLSLRYKTNDQFWFTFFHEAGHILFGGKRETFIDLDHATGKGEREADNFAANHLIPPRRAGELNALKSMRAIQAFAKSIDIAPGIVVGRLQHERIIGYDQFNGLKIRYHWAN</sequence>
<gene>
    <name evidence="3" type="ORF">MELA_02726</name>
</gene>
<evidence type="ECO:0000256" key="1">
    <source>
        <dbReference type="ARBA" id="ARBA00007227"/>
    </source>
</evidence>
<dbReference type="SUPFAM" id="SSF47413">
    <property type="entry name" value="lambda repressor-like DNA-binding domains"/>
    <property type="match status" value="1"/>
</dbReference>
<dbReference type="AlphaFoldDB" id="A0A564ZLX5"/>
<evidence type="ECO:0000313" key="3">
    <source>
        <dbReference type="EMBL" id="VUZ86325.1"/>
    </source>
</evidence>
<dbReference type="Proteomes" id="UP000334340">
    <property type="component" value="Unassembled WGS sequence"/>
</dbReference>
<evidence type="ECO:0000259" key="2">
    <source>
        <dbReference type="PROSITE" id="PS50943"/>
    </source>
</evidence>
<dbReference type="Pfam" id="PF01381">
    <property type="entry name" value="HTH_3"/>
    <property type="match status" value="1"/>
</dbReference>
<protein>
    <submittedName>
        <fullName evidence="3">XRE family transcriptional regulator</fullName>
    </submittedName>
</protein>
<keyword evidence="4" id="KW-1185">Reference proteome</keyword>
<dbReference type="InterPro" id="IPR010982">
    <property type="entry name" value="Lambda_DNA-bd_dom_sf"/>
</dbReference>
<dbReference type="CDD" id="cd00093">
    <property type="entry name" value="HTH_XRE"/>
    <property type="match status" value="1"/>
</dbReference>
<dbReference type="SMART" id="SM00530">
    <property type="entry name" value="HTH_XRE"/>
    <property type="match status" value="1"/>
</dbReference>
<dbReference type="GO" id="GO:0003677">
    <property type="term" value="F:DNA binding"/>
    <property type="evidence" value="ECO:0007669"/>
    <property type="project" value="InterPro"/>
</dbReference>
<organism evidence="3 4">
    <name type="scientific">Candidatus Methylomirabilis lanthanidiphila</name>
    <dbReference type="NCBI Taxonomy" id="2211376"/>
    <lineage>
        <taxon>Bacteria</taxon>
        <taxon>Candidatus Methylomirabilota</taxon>
        <taxon>Candidatus Methylomirabilia</taxon>
        <taxon>Candidatus Methylomirabilales</taxon>
        <taxon>Candidatus Methylomirabilaceae</taxon>
        <taxon>Candidatus Methylomirabilis</taxon>
    </lineage>
</organism>
<dbReference type="Gene3D" id="1.10.260.40">
    <property type="entry name" value="lambda repressor-like DNA-binding domains"/>
    <property type="match status" value="1"/>
</dbReference>
<proteinExistence type="inferred from homology"/>
<dbReference type="EMBL" id="CABIKM010000052">
    <property type="protein sequence ID" value="VUZ86325.1"/>
    <property type="molecule type" value="Genomic_DNA"/>
</dbReference>
<evidence type="ECO:0000313" key="4">
    <source>
        <dbReference type="Proteomes" id="UP000334340"/>
    </source>
</evidence>
<reference evidence="3 4" key="1">
    <citation type="submission" date="2019-07" db="EMBL/GenBank/DDBJ databases">
        <authorList>
            <person name="Cremers G."/>
        </authorList>
    </citation>
    <scope>NUCLEOTIDE SEQUENCE [LARGE SCALE GENOMIC DNA]</scope>
</reference>
<accession>A0A564ZLX5</accession>